<name>A0A2L2DMP1_MIMIV</name>
<proteinExistence type="predicted"/>
<organism evidence="1">
    <name type="scientific">Acanthamoeba polyphaga mimivirus</name>
    <name type="common">APMV</name>
    <dbReference type="NCBI Taxonomy" id="212035"/>
    <lineage>
        <taxon>Viruses</taxon>
        <taxon>Varidnaviria</taxon>
        <taxon>Bamfordvirae</taxon>
        <taxon>Nucleocytoviricota</taxon>
        <taxon>Megaviricetes</taxon>
        <taxon>Imitervirales</taxon>
        <taxon>Mimiviridae</taxon>
        <taxon>Megamimivirinae</taxon>
        <taxon>Mimivirus</taxon>
        <taxon>Mimivirus bradfordmassiliense</taxon>
    </lineage>
</organism>
<reference evidence="1" key="1">
    <citation type="journal article" date="2017" name="Front. Microbiol.">
        <title>Genome Characterization of the First Mimiviruses of Lineage C Isolated in Brazil.</title>
        <authorList>
            <person name="Assis F.L."/>
            <person name="Franco-Luiz A.P.M."/>
            <person name="Dos Santos R.N."/>
            <person name="Campos F.S."/>
            <person name="Dornas F.P."/>
            <person name="Borato P.V.M."/>
            <person name="Franco A.C."/>
            <person name="Abrahao J.S."/>
            <person name="Colson P."/>
            <person name="Scola B."/>
        </authorList>
    </citation>
    <scope>NUCLEOTIDE SEQUENCE [LARGE SCALE GENOMIC DNA]</scope>
</reference>
<dbReference type="Proteomes" id="UP000280369">
    <property type="component" value="Segment"/>
</dbReference>
<protein>
    <submittedName>
        <fullName evidence="1">Uncharacterized protein</fullName>
    </submittedName>
</protein>
<dbReference type="EMBL" id="MG602507">
    <property type="protein sequence ID" value="AVG46331.1"/>
    <property type="molecule type" value="Genomic_DNA"/>
</dbReference>
<dbReference type="Proteomes" id="UP000279644">
    <property type="component" value="Segment"/>
</dbReference>
<evidence type="ECO:0000313" key="1">
    <source>
        <dbReference type="EMBL" id="AVG47441.1"/>
    </source>
</evidence>
<sequence>MKSENINTCSNDDSEISESYSDTEDYIISHFADFSDENHLFFHTIDNLDDNKNID</sequence>
<accession>A0A2L2DMP1</accession>
<organismHost>
    <name type="scientific">Acanthamoeba polyphaga</name>
    <name type="common">Amoeba</name>
    <dbReference type="NCBI Taxonomy" id="5757"/>
</organismHost>
<dbReference type="EMBL" id="MG602508">
    <property type="protein sequence ID" value="AVG47441.1"/>
    <property type="molecule type" value="Genomic_DNA"/>
</dbReference>